<dbReference type="SUPFAM" id="SSF51905">
    <property type="entry name" value="FAD/NAD(P)-binding domain"/>
    <property type="match status" value="1"/>
</dbReference>
<feature type="non-terminal residue" evidence="6">
    <location>
        <position position="1"/>
    </location>
</feature>
<dbReference type="GO" id="GO:0004499">
    <property type="term" value="F:N,N-dimethylaniline monooxygenase activity"/>
    <property type="evidence" value="ECO:0007669"/>
    <property type="project" value="InterPro"/>
</dbReference>
<gene>
    <name evidence="6" type="ORF">OXX778_LOCUS16918</name>
</gene>
<dbReference type="InterPro" id="IPR036188">
    <property type="entry name" value="FAD/NAD-bd_sf"/>
</dbReference>
<evidence type="ECO:0000256" key="3">
    <source>
        <dbReference type="ARBA" id="ARBA00022827"/>
    </source>
</evidence>
<dbReference type="Gene3D" id="3.50.50.60">
    <property type="entry name" value="FAD/NAD(P)-binding domain"/>
    <property type="match status" value="2"/>
</dbReference>
<accession>A0A814HM90</accession>
<dbReference type="Proteomes" id="UP000663879">
    <property type="component" value="Unassembled WGS sequence"/>
</dbReference>
<dbReference type="Pfam" id="PF00743">
    <property type="entry name" value="FMO-like"/>
    <property type="match status" value="1"/>
</dbReference>
<evidence type="ECO:0008006" key="8">
    <source>
        <dbReference type="Google" id="ProtNLM"/>
    </source>
</evidence>
<evidence type="ECO:0000313" key="7">
    <source>
        <dbReference type="Proteomes" id="UP000663879"/>
    </source>
</evidence>
<dbReference type="InterPro" id="IPR020946">
    <property type="entry name" value="Flavin_mOase-like"/>
</dbReference>
<keyword evidence="2" id="KW-0285">Flavoprotein</keyword>
<evidence type="ECO:0000256" key="2">
    <source>
        <dbReference type="ARBA" id="ARBA00022630"/>
    </source>
</evidence>
<dbReference type="AlphaFoldDB" id="A0A814HM90"/>
<reference evidence="6" key="1">
    <citation type="submission" date="2021-02" db="EMBL/GenBank/DDBJ databases">
        <authorList>
            <person name="Nowell W R."/>
        </authorList>
    </citation>
    <scope>NUCLEOTIDE SEQUENCE</scope>
    <source>
        <strain evidence="6">Ploen Becks lab</strain>
    </source>
</reference>
<sequence>EISRDEVTFSNGIKENFDSIVMCTGYKIGMDFLSHDLKKEIFDPQNDAFLNLYKLVFLPKYESDIAFIGFVQPHTGGILPISEIQARWFVYLMLKKAKLPNQEKMRQEINDFKKNVENRFYKSSRHTLQVDPLLYNDEISSFFGAKPNLIKNPALAWRIMFTSCGSAQWRINGPDALPEAVEIVKSVPIPPMNTFTAGLCFFTAIFFILVLYLFPIFVPVLAFILFYWFLF</sequence>
<dbReference type="OrthoDB" id="7777654at2759"/>
<comment type="similarity">
    <text evidence="1">Belongs to the FMO family.</text>
</comment>
<keyword evidence="3" id="KW-0274">FAD</keyword>
<organism evidence="6 7">
    <name type="scientific">Brachionus calyciflorus</name>
    <dbReference type="NCBI Taxonomy" id="104777"/>
    <lineage>
        <taxon>Eukaryota</taxon>
        <taxon>Metazoa</taxon>
        <taxon>Spiralia</taxon>
        <taxon>Gnathifera</taxon>
        <taxon>Rotifera</taxon>
        <taxon>Eurotatoria</taxon>
        <taxon>Monogononta</taxon>
        <taxon>Pseudotrocha</taxon>
        <taxon>Ploima</taxon>
        <taxon>Brachionidae</taxon>
        <taxon>Brachionus</taxon>
    </lineage>
</organism>
<dbReference type="GO" id="GO:0050660">
    <property type="term" value="F:flavin adenine dinucleotide binding"/>
    <property type="evidence" value="ECO:0007669"/>
    <property type="project" value="InterPro"/>
</dbReference>
<dbReference type="InterPro" id="IPR050346">
    <property type="entry name" value="FMO-like"/>
</dbReference>
<feature type="transmembrane region" description="Helical" evidence="5">
    <location>
        <begin position="201"/>
        <end position="230"/>
    </location>
</feature>
<evidence type="ECO:0000313" key="6">
    <source>
        <dbReference type="EMBL" id="CAF1011553.1"/>
    </source>
</evidence>
<evidence type="ECO:0000256" key="5">
    <source>
        <dbReference type="SAM" id="Phobius"/>
    </source>
</evidence>
<comment type="caution">
    <text evidence="6">The sequence shown here is derived from an EMBL/GenBank/DDBJ whole genome shotgun (WGS) entry which is preliminary data.</text>
</comment>
<protein>
    <recommendedName>
        <fullName evidence="8">Flavin-containing monooxygenase</fullName>
    </recommendedName>
</protein>
<dbReference type="PANTHER" id="PTHR23023">
    <property type="entry name" value="DIMETHYLANILINE MONOOXYGENASE"/>
    <property type="match status" value="1"/>
</dbReference>
<keyword evidence="5" id="KW-0812">Transmembrane</keyword>
<proteinExistence type="inferred from homology"/>
<keyword evidence="4" id="KW-0560">Oxidoreductase</keyword>
<keyword evidence="7" id="KW-1185">Reference proteome</keyword>
<evidence type="ECO:0000256" key="4">
    <source>
        <dbReference type="ARBA" id="ARBA00023002"/>
    </source>
</evidence>
<dbReference type="EMBL" id="CAJNOC010004154">
    <property type="protein sequence ID" value="CAF1011553.1"/>
    <property type="molecule type" value="Genomic_DNA"/>
</dbReference>
<evidence type="ECO:0000256" key="1">
    <source>
        <dbReference type="ARBA" id="ARBA00009183"/>
    </source>
</evidence>
<dbReference type="GO" id="GO:0050661">
    <property type="term" value="F:NADP binding"/>
    <property type="evidence" value="ECO:0007669"/>
    <property type="project" value="InterPro"/>
</dbReference>
<keyword evidence="5" id="KW-0472">Membrane</keyword>
<keyword evidence="5" id="KW-1133">Transmembrane helix</keyword>
<name>A0A814HM90_9BILA</name>